<proteinExistence type="predicted"/>
<dbReference type="EMBL" id="SNRW01001755">
    <property type="protein sequence ID" value="KAA6395164.1"/>
    <property type="molecule type" value="Genomic_DNA"/>
</dbReference>
<reference evidence="1 2" key="1">
    <citation type="submission" date="2019-03" db="EMBL/GenBank/DDBJ databases">
        <title>Single cell metagenomics reveals metabolic interactions within the superorganism composed of flagellate Streblomastix strix and complex community of Bacteroidetes bacteria on its surface.</title>
        <authorList>
            <person name="Treitli S.C."/>
            <person name="Kolisko M."/>
            <person name="Husnik F."/>
            <person name="Keeling P."/>
            <person name="Hampl V."/>
        </authorList>
    </citation>
    <scope>NUCLEOTIDE SEQUENCE [LARGE SCALE GENOMIC DNA]</scope>
    <source>
        <strain evidence="1">ST1C</strain>
    </source>
</reference>
<comment type="caution">
    <text evidence="1">The sequence shown here is derived from an EMBL/GenBank/DDBJ whole genome shotgun (WGS) entry which is preliminary data.</text>
</comment>
<evidence type="ECO:0000313" key="1">
    <source>
        <dbReference type="EMBL" id="KAA6395164.1"/>
    </source>
</evidence>
<protein>
    <submittedName>
        <fullName evidence="1">Uncharacterized protein</fullName>
    </submittedName>
</protein>
<organism evidence="1 2">
    <name type="scientific">Streblomastix strix</name>
    <dbReference type="NCBI Taxonomy" id="222440"/>
    <lineage>
        <taxon>Eukaryota</taxon>
        <taxon>Metamonada</taxon>
        <taxon>Preaxostyla</taxon>
        <taxon>Oxymonadida</taxon>
        <taxon>Streblomastigidae</taxon>
        <taxon>Streblomastix</taxon>
    </lineage>
</organism>
<gene>
    <name evidence="1" type="ORF">EZS28_009312</name>
</gene>
<evidence type="ECO:0000313" key="2">
    <source>
        <dbReference type="Proteomes" id="UP000324800"/>
    </source>
</evidence>
<dbReference type="Proteomes" id="UP000324800">
    <property type="component" value="Unassembled WGS sequence"/>
</dbReference>
<dbReference type="AlphaFoldDB" id="A0A5J4WJA3"/>
<sequence length="314" mass="35875">MNLQAVCTLKFTSNVTALAAATICGHQFIVVCTKDPNVARVFRLNSIEDDIKFQKENKKIWEFANDPKNQQAQMNIFNDLQFPYDNPQVSPNQQFIEAQLGDNKFLLNFCCLQLTLTPIIDMKLNNPASSCLFTTFERQVKRLGPEEDIMPNEILFGMTYEGALLIVGGQYGLVQYTVIPLAQLMLDVPPLRYNSAIDVLKIGMQSREQKLKHSIHELFTFPPESQFMDLGRSPVSIAEDNRRIIIKGERTYAVRFDPYLGRTAWLSLFNDGGIRNIVPIGAFLKSRLKENKQRGLEIKIILLYLLEQYQSSKE</sequence>
<accession>A0A5J4WJA3</accession>
<name>A0A5J4WJA3_9EUKA</name>